<gene>
    <name evidence="4" type="ORF">HID58_072160</name>
</gene>
<evidence type="ECO:0000313" key="5">
    <source>
        <dbReference type="Proteomes" id="UP000824890"/>
    </source>
</evidence>
<keyword evidence="3" id="KW-0274">FAD</keyword>
<reference evidence="4 5" key="1">
    <citation type="submission" date="2021-05" db="EMBL/GenBank/DDBJ databases">
        <title>Genome Assembly of Synthetic Allotetraploid Brassica napus Reveals Homoeologous Exchanges between Subgenomes.</title>
        <authorList>
            <person name="Davis J.T."/>
        </authorList>
    </citation>
    <scope>NUCLEOTIDE SEQUENCE [LARGE SCALE GENOMIC DNA]</scope>
    <source>
        <strain evidence="5">cv. Da-Ae</strain>
        <tissue evidence="4">Seedling</tissue>
    </source>
</reference>
<proteinExistence type="predicted"/>
<comment type="cofactor">
    <cofactor evidence="1">
        <name>FAD</name>
        <dbReference type="ChEBI" id="CHEBI:57692"/>
    </cofactor>
</comment>
<keyword evidence="5" id="KW-1185">Reference proteome</keyword>
<protein>
    <submittedName>
        <fullName evidence="4">Uncharacterized protein</fullName>
    </submittedName>
</protein>
<sequence length="230" mass="24795">PQLMLHTGIGPRSYLSTWRIPVALDQPHVGGFVNDKPRNGVTIGPPVPMANSLIQVVGITEEGASLEAACVQIHYVIESDSQRHASFESTKLPKGPKGGPSLQSLMEANRLRGISFQTSWAKGQEKKVCITVSLPLHLILHTGIGPRSYLSTWRIPVALDQPHVGGFVNEKPRNGLTIGPPVPMANSLIQVVGITEEGASLEAASRYILFSSELQDKTQLLVSTGLLRLT</sequence>
<evidence type="ECO:0000313" key="4">
    <source>
        <dbReference type="EMBL" id="KAH0874798.1"/>
    </source>
</evidence>
<evidence type="ECO:0000256" key="3">
    <source>
        <dbReference type="ARBA" id="ARBA00022827"/>
    </source>
</evidence>
<dbReference type="PANTHER" id="PTHR45968">
    <property type="entry name" value="OSJNBA0019K04.7 PROTEIN"/>
    <property type="match status" value="1"/>
</dbReference>
<evidence type="ECO:0000256" key="1">
    <source>
        <dbReference type="ARBA" id="ARBA00001974"/>
    </source>
</evidence>
<keyword evidence="2" id="KW-0285">Flavoprotein</keyword>
<organism evidence="4 5">
    <name type="scientific">Brassica napus</name>
    <name type="common">Rape</name>
    <dbReference type="NCBI Taxonomy" id="3708"/>
    <lineage>
        <taxon>Eukaryota</taxon>
        <taxon>Viridiplantae</taxon>
        <taxon>Streptophyta</taxon>
        <taxon>Embryophyta</taxon>
        <taxon>Tracheophyta</taxon>
        <taxon>Spermatophyta</taxon>
        <taxon>Magnoliopsida</taxon>
        <taxon>eudicotyledons</taxon>
        <taxon>Gunneridae</taxon>
        <taxon>Pentapetalae</taxon>
        <taxon>rosids</taxon>
        <taxon>malvids</taxon>
        <taxon>Brassicales</taxon>
        <taxon>Brassicaceae</taxon>
        <taxon>Brassiceae</taxon>
        <taxon>Brassica</taxon>
    </lineage>
</organism>
<accession>A0ABQ7Z3T2</accession>
<evidence type="ECO:0000256" key="2">
    <source>
        <dbReference type="ARBA" id="ARBA00022630"/>
    </source>
</evidence>
<name>A0ABQ7Z3T2_BRANA</name>
<dbReference type="Gene3D" id="3.30.410.40">
    <property type="match status" value="2"/>
</dbReference>
<dbReference type="InterPro" id="IPR051871">
    <property type="entry name" value="GMC_Oxidoreductase-Related"/>
</dbReference>
<comment type="caution">
    <text evidence="4">The sequence shown here is derived from an EMBL/GenBank/DDBJ whole genome shotgun (WGS) entry which is preliminary data.</text>
</comment>
<dbReference type="PANTHER" id="PTHR45968:SF2">
    <property type="entry name" value="(R)-MANDELONITRILE LYASE-LIKE"/>
    <property type="match status" value="1"/>
</dbReference>
<feature type="non-terminal residue" evidence="4">
    <location>
        <position position="1"/>
    </location>
</feature>
<dbReference type="EMBL" id="JAGKQM010000016">
    <property type="protein sequence ID" value="KAH0874798.1"/>
    <property type="molecule type" value="Genomic_DNA"/>
</dbReference>
<dbReference type="Proteomes" id="UP000824890">
    <property type="component" value="Unassembled WGS sequence"/>
</dbReference>